<accession>A0A151J5Q5</accession>
<evidence type="ECO:0000313" key="1">
    <source>
        <dbReference type="EMBL" id="KYN18425.1"/>
    </source>
</evidence>
<name>A0A151J5Q5_9HYME</name>
<dbReference type="Proteomes" id="UP000078492">
    <property type="component" value="Unassembled WGS sequence"/>
</dbReference>
<gene>
    <name evidence="1" type="ORF">ALC57_09255</name>
</gene>
<dbReference type="AlphaFoldDB" id="A0A151J5Q5"/>
<organism evidence="1 2">
    <name type="scientific">Trachymyrmex cornetzi</name>
    <dbReference type="NCBI Taxonomy" id="471704"/>
    <lineage>
        <taxon>Eukaryota</taxon>
        <taxon>Metazoa</taxon>
        <taxon>Ecdysozoa</taxon>
        <taxon>Arthropoda</taxon>
        <taxon>Hexapoda</taxon>
        <taxon>Insecta</taxon>
        <taxon>Pterygota</taxon>
        <taxon>Neoptera</taxon>
        <taxon>Endopterygota</taxon>
        <taxon>Hymenoptera</taxon>
        <taxon>Apocrita</taxon>
        <taxon>Aculeata</taxon>
        <taxon>Formicoidea</taxon>
        <taxon>Formicidae</taxon>
        <taxon>Myrmicinae</taxon>
        <taxon>Trachymyrmex</taxon>
    </lineage>
</organism>
<proteinExistence type="predicted"/>
<reference evidence="1 2" key="1">
    <citation type="submission" date="2015-09" db="EMBL/GenBank/DDBJ databases">
        <title>Trachymyrmex cornetzi WGS genome.</title>
        <authorList>
            <person name="Nygaard S."/>
            <person name="Hu H."/>
            <person name="Boomsma J."/>
            <person name="Zhang G."/>
        </authorList>
    </citation>
    <scope>NUCLEOTIDE SEQUENCE [LARGE SCALE GENOMIC DNA]</scope>
    <source>
        <strain evidence="1">Tcor2-1</strain>
        <tissue evidence="1">Whole body</tissue>
    </source>
</reference>
<sequence>MYKLGHSGDDVRLRSIISGHLEVRDFHDHEEDDVGGYIADFKRRVAVREPNCIVGRAIPHRRGRPISRLSLRRRRPAAEALDEVVPARIARIEAIRDIPRNERNIPVIILSSGKSNF</sequence>
<evidence type="ECO:0000313" key="2">
    <source>
        <dbReference type="Proteomes" id="UP000078492"/>
    </source>
</evidence>
<keyword evidence="2" id="KW-1185">Reference proteome</keyword>
<dbReference type="EMBL" id="KQ979967">
    <property type="protein sequence ID" value="KYN18425.1"/>
    <property type="molecule type" value="Genomic_DNA"/>
</dbReference>
<protein>
    <submittedName>
        <fullName evidence="1">Uncharacterized protein</fullName>
    </submittedName>
</protein>